<evidence type="ECO:0000256" key="1">
    <source>
        <dbReference type="ARBA" id="ARBA00022679"/>
    </source>
</evidence>
<keyword evidence="4" id="KW-0051">Antiviral defense</keyword>
<evidence type="ECO:0000256" key="3">
    <source>
        <dbReference type="ARBA" id="ARBA00022741"/>
    </source>
</evidence>
<dbReference type="SUPFAM" id="SSF81301">
    <property type="entry name" value="Nucleotidyltransferase"/>
    <property type="match status" value="1"/>
</dbReference>
<evidence type="ECO:0000259" key="5">
    <source>
        <dbReference type="Pfam" id="PF01909"/>
    </source>
</evidence>
<dbReference type="CDD" id="cd05400">
    <property type="entry name" value="NT_2-5OAS_ClassI-CCAase"/>
    <property type="match status" value="1"/>
</dbReference>
<organism evidence="7 8">
    <name type="scientific">Paenibacillus agilis</name>
    <dbReference type="NCBI Taxonomy" id="3020863"/>
    <lineage>
        <taxon>Bacteria</taxon>
        <taxon>Bacillati</taxon>
        <taxon>Bacillota</taxon>
        <taxon>Bacilli</taxon>
        <taxon>Bacillales</taxon>
        <taxon>Paenibacillaceae</taxon>
        <taxon>Paenibacillus</taxon>
    </lineage>
</organism>
<dbReference type="GO" id="GO:0051607">
    <property type="term" value="P:defense response to virus"/>
    <property type="evidence" value="ECO:0007669"/>
    <property type="project" value="UniProtKB-KW"/>
</dbReference>
<dbReference type="OrthoDB" id="8264173at2"/>
<evidence type="ECO:0000256" key="4">
    <source>
        <dbReference type="ARBA" id="ARBA00023118"/>
    </source>
</evidence>
<dbReference type="Pfam" id="PF01909">
    <property type="entry name" value="NTP_transf_2"/>
    <property type="match status" value="1"/>
</dbReference>
<keyword evidence="3" id="KW-0547">Nucleotide-binding</keyword>
<feature type="domain" description="Polymerase nucleotidyl transferase" evidence="5">
    <location>
        <begin position="40"/>
        <end position="106"/>
    </location>
</feature>
<dbReference type="InterPro" id="IPR058909">
    <property type="entry name" value="CD_NTase_C"/>
</dbReference>
<dbReference type="InterPro" id="IPR006116">
    <property type="entry name" value="NT_2-5OAS_ClassI-CCAase"/>
</dbReference>
<evidence type="ECO:0000313" key="8">
    <source>
        <dbReference type="Proteomes" id="UP000318102"/>
    </source>
</evidence>
<dbReference type="InterPro" id="IPR043519">
    <property type="entry name" value="NT_sf"/>
</dbReference>
<keyword evidence="1" id="KW-0808">Transferase</keyword>
<dbReference type="Proteomes" id="UP000318102">
    <property type="component" value="Unassembled WGS sequence"/>
</dbReference>
<gene>
    <name evidence="7" type="ORF">FPZ44_00175</name>
</gene>
<dbReference type="Pfam" id="PF26305">
    <property type="entry name" value="CD_NTase_C"/>
    <property type="match status" value="1"/>
</dbReference>
<evidence type="ECO:0000313" key="7">
    <source>
        <dbReference type="EMBL" id="TVX91611.1"/>
    </source>
</evidence>
<evidence type="ECO:0000256" key="2">
    <source>
        <dbReference type="ARBA" id="ARBA00022695"/>
    </source>
</evidence>
<feature type="domain" description="cGAS/DncV-like nucleotidyltransferase C-terminal helical" evidence="6">
    <location>
        <begin position="183"/>
        <end position="295"/>
    </location>
</feature>
<dbReference type="EMBL" id="VNJK01000001">
    <property type="protein sequence ID" value="TVX91611.1"/>
    <property type="molecule type" value="Genomic_DNA"/>
</dbReference>
<dbReference type="InterPro" id="IPR002934">
    <property type="entry name" value="Polymerase_NTP_transf_dom"/>
</dbReference>
<dbReference type="RefSeq" id="WP_144986276.1">
    <property type="nucleotide sequence ID" value="NZ_VNJK01000001.1"/>
</dbReference>
<reference evidence="7 8" key="1">
    <citation type="submission" date="2019-07" db="EMBL/GenBank/DDBJ databases">
        <authorList>
            <person name="Kim J."/>
        </authorList>
    </citation>
    <scope>NUCLEOTIDE SEQUENCE [LARGE SCALE GENOMIC DNA]</scope>
    <source>
        <strain evidence="7 8">N4</strain>
    </source>
</reference>
<comment type="caution">
    <text evidence="7">The sequence shown here is derived from an EMBL/GenBank/DDBJ whole genome shotgun (WGS) entry which is preliminary data.</text>
</comment>
<protein>
    <submittedName>
        <fullName evidence="7">Nucleotidyltransferase</fullName>
    </submittedName>
</protein>
<dbReference type="GO" id="GO:0016779">
    <property type="term" value="F:nucleotidyltransferase activity"/>
    <property type="evidence" value="ECO:0007669"/>
    <property type="project" value="InterPro"/>
</dbReference>
<evidence type="ECO:0000259" key="6">
    <source>
        <dbReference type="Pfam" id="PF26305"/>
    </source>
</evidence>
<sequence length="299" mass="34830">MPIPESQLETWAHQGAIVTSKLTHEKIRDVISESTVLKGKSFEIYLQGSYKNSTNIRGDSDVDIVVQLNSTFYRDLSNLSENEKQTYTSQHSSATYEWKDFKSDLITVLENYFGKSYVKVGNKSIKILPSNGRLPADVVPCAQYRRYKRYTGVSNKSDYVEGICFWTSTENRFVVNYPKVHYDNGVSKNQITDQMYKHMIRIFKNARTYMDNRDLFDKSLAPGYFIEGLLYNVTNNNFKNTYNQSMFEILNWLHKADFDAFVCQNEQTMLFGPSPEQWNPENAQKFLTSMIKLWNDWGK</sequence>
<dbReference type="AlphaFoldDB" id="A0A559IVI2"/>
<keyword evidence="2" id="KW-0548">Nucleotidyltransferase</keyword>
<name>A0A559IVI2_9BACL</name>
<dbReference type="Gene3D" id="3.30.460.10">
    <property type="entry name" value="Beta Polymerase, domain 2"/>
    <property type="match status" value="1"/>
</dbReference>
<accession>A0A559IVI2</accession>
<keyword evidence="8" id="KW-1185">Reference proteome</keyword>
<proteinExistence type="predicted"/>